<reference evidence="1 2" key="1">
    <citation type="submission" date="2018-12" db="EMBL/GenBank/DDBJ databases">
        <authorList>
            <person name="Yu L."/>
        </authorList>
    </citation>
    <scope>NUCLEOTIDE SEQUENCE [LARGE SCALE GENOMIC DNA]</scope>
    <source>
        <strain evidence="1 2">HAW-EB2</strain>
    </source>
</reference>
<evidence type="ECO:0000313" key="1">
    <source>
        <dbReference type="EMBL" id="RTR38651.1"/>
    </source>
</evidence>
<dbReference type="AlphaFoldDB" id="A0A3S0INZ2"/>
<sequence length="252" mass="28460">MTTESFKSNFIARTKSSWFLLVSLLIGMGQFNDSKDFAISAYEGLSSTMTHWVDYKKINRIDIGISKHFAKSVLGNAKLVKHSSKGGLLEYNYYFSSKFTLGLIYNGGRLSGYWVLSLNDSFKPEIPFSNHSLLQASIKDIVRVPDTYMMDSFNLAYYMEQEQLPRNAMLLKRYLGWVGYGASTEQNNDSAIKQLITSSAPAEQESAMNSKTVELFERARSESAPNLFALGEVDAEQMADSLLTRAEYEYLK</sequence>
<dbReference type="NCBIfam" id="NF043066">
    <property type="entry name" value="ETEC_3214_dom"/>
    <property type="match status" value="1"/>
</dbReference>
<protein>
    <submittedName>
        <fullName evidence="1">Uncharacterized protein</fullName>
    </submittedName>
</protein>
<dbReference type="OrthoDB" id="5917620at2"/>
<name>A0A3S0INZ2_9GAMM</name>
<dbReference type="EMBL" id="RXNU01000005">
    <property type="protein sequence ID" value="RTR38651.1"/>
    <property type="molecule type" value="Genomic_DNA"/>
</dbReference>
<gene>
    <name evidence="1" type="ORF">EKG38_10755</name>
</gene>
<dbReference type="Proteomes" id="UP000267448">
    <property type="component" value="Unassembled WGS sequence"/>
</dbReference>
<comment type="caution">
    <text evidence="1">The sequence shown here is derived from an EMBL/GenBank/DDBJ whole genome shotgun (WGS) entry which is preliminary data.</text>
</comment>
<dbReference type="InterPro" id="IPR050010">
    <property type="entry name" value="ETEC_3214_dom"/>
</dbReference>
<evidence type="ECO:0000313" key="2">
    <source>
        <dbReference type="Proteomes" id="UP000267448"/>
    </source>
</evidence>
<accession>A0A3S0INZ2</accession>
<dbReference type="RefSeq" id="WP_126520267.1">
    <property type="nucleotide sequence ID" value="NZ_RXNU01000005.1"/>
</dbReference>
<keyword evidence="2" id="KW-1185">Reference proteome</keyword>
<organism evidence="1 2">
    <name type="scientific">Shewanella canadensis</name>
    <dbReference type="NCBI Taxonomy" id="271096"/>
    <lineage>
        <taxon>Bacteria</taxon>
        <taxon>Pseudomonadati</taxon>
        <taxon>Pseudomonadota</taxon>
        <taxon>Gammaproteobacteria</taxon>
        <taxon>Alteromonadales</taxon>
        <taxon>Shewanellaceae</taxon>
        <taxon>Shewanella</taxon>
    </lineage>
</organism>
<proteinExistence type="predicted"/>